<dbReference type="EMBL" id="CP032549">
    <property type="protein sequence ID" value="QIV87750.1"/>
    <property type="molecule type" value="Genomic_DNA"/>
</dbReference>
<dbReference type="PANTHER" id="PTHR11552">
    <property type="entry name" value="GLUCOSE-METHANOL-CHOLINE GMC OXIDOREDUCTASE"/>
    <property type="match status" value="1"/>
</dbReference>
<evidence type="ECO:0000313" key="4">
    <source>
        <dbReference type="EMBL" id="QIV87750.1"/>
    </source>
</evidence>
<dbReference type="GO" id="GO:0050660">
    <property type="term" value="F:flavin adenine dinucleotide binding"/>
    <property type="evidence" value="ECO:0007669"/>
    <property type="project" value="InterPro"/>
</dbReference>
<dbReference type="SUPFAM" id="SSF54373">
    <property type="entry name" value="FAD-linked reductases, C-terminal domain"/>
    <property type="match status" value="1"/>
</dbReference>
<dbReference type="PROSITE" id="PS00624">
    <property type="entry name" value="GMC_OXRED_2"/>
    <property type="match status" value="1"/>
</dbReference>
<comment type="similarity">
    <text evidence="1">Belongs to the GMC oxidoreductase family.</text>
</comment>
<feature type="binding site" evidence="2">
    <location>
        <position position="101"/>
    </location>
    <ligand>
        <name>FAD</name>
        <dbReference type="ChEBI" id="CHEBI:57692"/>
    </ligand>
</feature>
<proteinExistence type="inferred from homology"/>
<evidence type="ECO:0000256" key="1">
    <source>
        <dbReference type="ARBA" id="ARBA00010790"/>
    </source>
</evidence>
<dbReference type="AlphaFoldDB" id="A0A6H0SKR1"/>
<evidence type="ECO:0000313" key="5">
    <source>
        <dbReference type="Proteomes" id="UP000502331"/>
    </source>
</evidence>
<dbReference type="Proteomes" id="UP000502331">
    <property type="component" value="Chromosome"/>
</dbReference>
<dbReference type="InterPro" id="IPR000172">
    <property type="entry name" value="GMC_OxRdtase_N"/>
</dbReference>
<sequence length="538" mass="59415">MSTRTWPRRSPVGSSKESTVQEFDYIVIGGGSAGAAVAARLSEDPSVQVALVEAGPDDRNYDEVLQLDRWMELLESGLDWDYPIEEQKNGNSFMRHARAKVMGGCSSHNSCIAFWAPREDIDEWESKFGAAGWNSEMAYRLYKKLETNEDAGPDAPHHGDSGPVKLMNVPANDPCGVALLDACEQAGIPRAKFNNNQTVLNGANFFQINRRADGTRSSSSVSYIHPILERENFTLLTGLQARKLNFDADKRCTGVDVVDGAFGRTKTLTARREVVLSAGAIDSPKLLMLSGIGPAEHLESVGVKVLVDAPGVGEHLQDHPEGVIQWEAKQPMPETSTQWWEIGIFTPTQEGLDRPDLMMHYGSVPFDMHTLRQGYPTGENTFCLTPNVTHAKSRGTVRLRSCDFRDKPKVDPRYFTDAEGHDARVMIAGIRKAREIVAQSSLGEWAGEEQFPGQQTQSDEEIFDYIKRTHNTVYHPAGTVRMGAVDDEMSPLDPQLRVKGVSGLRVADASVMPELVTVNPNITVMMIGERCAELIREN</sequence>
<dbReference type="InterPro" id="IPR007867">
    <property type="entry name" value="GMC_OxRtase_C"/>
</dbReference>
<organism evidence="4 5">
    <name type="scientific">Glutamicibacter mishrai</name>
    <dbReference type="NCBI Taxonomy" id="1775880"/>
    <lineage>
        <taxon>Bacteria</taxon>
        <taxon>Bacillati</taxon>
        <taxon>Actinomycetota</taxon>
        <taxon>Actinomycetes</taxon>
        <taxon>Micrococcales</taxon>
        <taxon>Micrococcaceae</taxon>
        <taxon>Glutamicibacter</taxon>
    </lineage>
</organism>
<keyword evidence="2" id="KW-0274">FAD</keyword>
<dbReference type="SUPFAM" id="SSF51905">
    <property type="entry name" value="FAD/NAD(P)-binding domain"/>
    <property type="match status" value="1"/>
</dbReference>
<dbReference type="Pfam" id="PF00732">
    <property type="entry name" value="GMC_oxred_N"/>
    <property type="match status" value="1"/>
</dbReference>
<dbReference type="InterPro" id="IPR012132">
    <property type="entry name" value="GMC_OxRdtase"/>
</dbReference>
<name>A0A6H0SKR1_9MICC</name>
<keyword evidence="2" id="KW-0285">Flavoprotein</keyword>
<evidence type="ECO:0000259" key="3">
    <source>
        <dbReference type="PROSITE" id="PS00624"/>
    </source>
</evidence>
<protein>
    <submittedName>
        <fullName evidence="4">Choline oxidase</fullName>
    </submittedName>
</protein>
<accession>A0A6H0SKR1</accession>
<dbReference type="Gene3D" id="3.30.410.40">
    <property type="match status" value="1"/>
</dbReference>
<reference evidence="4 5" key="1">
    <citation type="submission" date="2018-09" db="EMBL/GenBank/DDBJ databases">
        <title>Glutamicibacter mishrai S5-52T (LMG 29155T = KCTC 39846T).</title>
        <authorList>
            <person name="Das S.K."/>
        </authorList>
    </citation>
    <scope>NUCLEOTIDE SEQUENCE [LARGE SCALE GENOMIC DNA]</scope>
    <source>
        <strain evidence="4 5">S5-52</strain>
    </source>
</reference>
<dbReference type="GO" id="GO:0016614">
    <property type="term" value="F:oxidoreductase activity, acting on CH-OH group of donors"/>
    <property type="evidence" value="ECO:0007669"/>
    <property type="project" value="InterPro"/>
</dbReference>
<evidence type="ECO:0000256" key="2">
    <source>
        <dbReference type="PIRSR" id="PIRSR000137-2"/>
    </source>
</evidence>
<dbReference type="PANTHER" id="PTHR11552:SF152">
    <property type="entry name" value="OXIDASE (CODA), PUTATIVE (AFU_ORTHOLOGUE AFUA_8G04090)-RELATED"/>
    <property type="match status" value="1"/>
</dbReference>
<dbReference type="Pfam" id="PF05199">
    <property type="entry name" value="GMC_oxred_C"/>
    <property type="match status" value="1"/>
</dbReference>
<dbReference type="InterPro" id="IPR036188">
    <property type="entry name" value="FAD/NAD-bd_sf"/>
</dbReference>
<dbReference type="PIRSF" id="PIRSF000137">
    <property type="entry name" value="Alcohol_oxidase"/>
    <property type="match status" value="1"/>
</dbReference>
<keyword evidence="5" id="KW-1185">Reference proteome</keyword>
<gene>
    <name evidence="4" type="ORF">D3791_11910</name>
</gene>
<feature type="domain" description="Glucose-methanol-choline oxidoreductase N-terminal" evidence="3">
    <location>
        <begin position="279"/>
        <end position="293"/>
    </location>
</feature>
<comment type="cofactor">
    <cofactor evidence="2">
        <name>FAD</name>
        <dbReference type="ChEBI" id="CHEBI:57692"/>
    </cofactor>
</comment>
<dbReference type="Gene3D" id="3.50.50.60">
    <property type="entry name" value="FAD/NAD(P)-binding domain"/>
    <property type="match status" value="1"/>
</dbReference>